<comment type="caution">
    <text evidence="2">The sequence shown here is derived from an EMBL/GenBank/DDBJ whole genome shotgun (WGS) entry which is preliminary data.</text>
</comment>
<proteinExistence type="predicted"/>
<organism evidence="2 3">
    <name type="scientific">Oryzias melastigma</name>
    <name type="common">Marine medaka</name>
    <dbReference type="NCBI Taxonomy" id="30732"/>
    <lineage>
        <taxon>Eukaryota</taxon>
        <taxon>Metazoa</taxon>
        <taxon>Chordata</taxon>
        <taxon>Craniata</taxon>
        <taxon>Vertebrata</taxon>
        <taxon>Euteleostomi</taxon>
        <taxon>Actinopterygii</taxon>
        <taxon>Neopterygii</taxon>
        <taxon>Teleostei</taxon>
        <taxon>Neoteleostei</taxon>
        <taxon>Acanthomorphata</taxon>
        <taxon>Ovalentaria</taxon>
        <taxon>Atherinomorphae</taxon>
        <taxon>Beloniformes</taxon>
        <taxon>Adrianichthyidae</taxon>
        <taxon>Oryziinae</taxon>
        <taxon>Oryzias</taxon>
    </lineage>
</organism>
<gene>
    <name evidence="2" type="ORF">FQA47_000983</name>
</gene>
<name>A0A834L0R3_ORYME</name>
<dbReference type="EMBL" id="WKFB01000059">
    <property type="protein sequence ID" value="KAF6737394.1"/>
    <property type="molecule type" value="Genomic_DNA"/>
</dbReference>
<accession>A0A834L0R3</accession>
<protein>
    <submittedName>
        <fullName evidence="2">Uncharacterized protein</fullName>
    </submittedName>
</protein>
<reference evidence="2" key="1">
    <citation type="journal article" name="BMC Genomics">
        <title>Long-read sequencing and de novo genome assembly of marine medaka (Oryzias melastigma).</title>
        <authorList>
            <person name="Liang P."/>
            <person name="Saqib H.S.A."/>
            <person name="Ni X."/>
            <person name="Shen Y."/>
        </authorList>
    </citation>
    <scope>NUCLEOTIDE SEQUENCE</scope>
    <source>
        <strain evidence="2">Bigg-433</strain>
    </source>
</reference>
<feature type="region of interest" description="Disordered" evidence="1">
    <location>
        <begin position="61"/>
        <end position="97"/>
    </location>
</feature>
<sequence>GSSSPHLPAPLRSRLPRTFRPNLQARAGCCAGAGAGAQLRAVIEDLAAPAAVCCRRIRDEREERRPPSVCVDRGRAGRQRPHPSLLRSSPALRGDVL</sequence>
<dbReference type="AlphaFoldDB" id="A0A834L0R3"/>
<evidence type="ECO:0000313" key="2">
    <source>
        <dbReference type="EMBL" id="KAF6737394.1"/>
    </source>
</evidence>
<feature type="non-terminal residue" evidence="2">
    <location>
        <position position="97"/>
    </location>
</feature>
<dbReference type="Proteomes" id="UP000646548">
    <property type="component" value="Unassembled WGS sequence"/>
</dbReference>
<evidence type="ECO:0000313" key="3">
    <source>
        <dbReference type="Proteomes" id="UP000646548"/>
    </source>
</evidence>
<evidence type="ECO:0000256" key="1">
    <source>
        <dbReference type="SAM" id="MobiDB-lite"/>
    </source>
</evidence>